<evidence type="ECO:0000313" key="2">
    <source>
        <dbReference type="Proteomes" id="UP000887013"/>
    </source>
</evidence>
<name>A0A8X6R5U1_NEPPI</name>
<sequence>LERVVHNDDDGRWLYGAGGGVGARRITRSRLGKTTAKDQFETSKISDYEKMK</sequence>
<accession>A0A8X6R5U1</accession>
<dbReference type="AlphaFoldDB" id="A0A8X6R5U1"/>
<organism evidence="1 2">
    <name type="scientific">Nephila pilipes</name>
    <name type="common">Giant wood spider</name>
    <name type="synonym">Nephila maculata</name>
    <dbReference type="NCBI Taxonomy" id="299642"/>
    <lineage>
        <taxon>Eukaryota</taxon>
        <taxon>Metazoa</taxon>
        <taxon>Ecdysozoa</taxon>
        <taxon>Arthropoda</taxon>
        <taxon>Chelicerata</taxon>
        <taxon>Arachnida</taxon>
        <taxon>Araneae</taxon>
        <taxon>Araneomorphae</taxon>
        <taxon>Entelegynae</taxon>
        <taxon>Araneoidea</taxon>
        <taxon>Nephilidae</taxon>
        <taxon>Nephila</taxon>
    </lineage>
</organism>
<feature type="non-terminal residue" evidence="1">
    <location>
        <position position="1"/>
    </location>
</feature>
<reference evidence="1" key="1">
    <citation type="submission" date="2020-08" db="EMBL/GenBank/DDBJ databases">
        <title>Multicomponent nature underlies the extraordinary mechanical properties of spider dragline silk.</title>
        <authorList>
            <person name="Kono N."/>
            <person name="Nakamura H."/>
            <person name="Mori M."/>
            <person name="Yoshida Y."/>
            <person name="Ohtoshi R."/>
            <person name="Malay A.D."/>
            <person name="Moran D.A.P."/>
            <person name="Tomita M."/>
            <person name="Numata K."/>
            <person name="Arakawa K."/>
        </authorList>
    </citation>
    <scope>NUCLEOTIDE SEQUENCE</scope>
</reference>
<keyword evidence="2" id="KW-1185">Reference proteome</keyword>
<dbReference type="Proteomes" id="UP000887013">
    <property type="component" value="Unassembled WGS sequence"/>
</dbReference>
<comment type="caution">
    <text evidence="1">The sequence shown here is derived from an EMBL/GenBank/DDBJ whole genome shotgun (WGS) entry which is preliminary data.</text>
</comment>
<proteinExistence type="predicted"/>
<dbReference type="EMBL" id="BMAW01038610">
    <property type="protein sequence ID" value="GFU52743.1"/>
    <property type="molecule type" value="Genomic_DNA"/>
</dbReference>
<gene>
    <name evidence="1" type="ORF">NPIL_693592</name>
</gene>
<evidence type="ECO:0000313" key="1">
    <source>
        <dbReference type="EMBL" id="GFU52743.1"/>
    </source>
</evidence>
<protein>
    <submittedName>
        <fullName evidence="1">Uncharacterized protein</fullName>
    </submittedName>
</protein>